<feature type="domain" description="HTH gntR-type" evidence="6">
    <location>
        <begin position="7"/>
        <end position="75"/>
    </location>
</feature>
<dbReference type="CDD" id="cd07377">
    <property type="entry name" value="WHTH_GntR"/>
    <property type="match status" value="1"/>
</dbReference>
<gene>
    <name evidence="7" type="ORF">DYH56_15165</name>
</gene>
<keyword evidence="5" id="KW-0804">Transcription</keyword>
<keyword evidence="2" id="KW-0663">Pyridoxal phosphate</keyword>
<proteinExistence type="inferred from homology"/>
<dbReference type="SMART" id="SM00345">
    <property type="entry name" value="HTH_GNTR"/>
    <property type="match status" value="1"/>
</dbReference>
<evidence type="ECO:0000256" key="5">
    <source>
        <dbReference type="ARBA" id="ARBA00023163"/>
    </source>
</evidence>
<evidence type="ECO:0000256" key="2">
    <source>
        <dbReference type="ARBA" id="ARBA00022898"/>
    </source>
</evidence>
<dbReference type="Gene3D" id="1.10.10.10">
    <property type="entry name" value="Winged helix-like DNA-binding domain superfamily/Winged helix DNA-binding domain"/>
    <property type="match status" value="1"/>
</dbReference>
<reference evidence="7 8" key="1">
    <citation type="submission" date="2018-08" db="EMBL/GenBank/DDBJ databases">
        <title>Draft genome sequence of Psychrilyobacter sp. strain SD5 isolated from Black Sea water.</title>
        <authorList>
            <person name="Yadav S."/>
            <person name="Villanueva L."/>
            <person name="Damste J.S.S."/>
        </authorList>
    </citation>
    <scope>NUCLEOTIDE SEQUENCE [LARGE SCALE GENOMIC DNA]</scope>
    <source>
        <strain evidence="7 8">SD5</strain>
    </source>
</reference>
<comment type="similarity">
    <text evidence="1">In the C-terminal section; belongs to the class-I pyridoxal-phosphate-dependent aminotransferase family.</text>
</comment>
<keyword evidence="4" id="KW-0238">DNA-binding</keyword>
<dbReference type="InterPro" id="IPR000524">
    <property type="entry name" value="Tscrpt_reg_HTH_GntR"/>
</dbReference>
<dbReference type="RefSeq" id="WP_114643705.1">
    <property type="nucleotide sequence ID" value="NZ_JAACIO010000046.1"/>
</dbReference>
<sequence length="463" mass="54013">MNLDNQQTLYLQIYEKIKQDIIENKYVENQKLPSIRNLAKKLGVNNITIVKAYDTLERDRYIYKKRGSGVYVNNLNIKKNILEEEILMETFKYGKLEVECEINFANSNPNGSYFPITKFKDCINYVIDRDQEKIFAYEDPKGYAGLRDIISKHLEDEKIMTHPEDIQIISGAQQGIDLITKSFIHFGDRVIIENPSYSGAITSFKRGGAKVMDIPLLEDGIDLKILKKILAKEKISYLYLMTNFHNPTGISYSKKKKLKILELAEKYDFYIIEDDSSSDLYYKNKPLSLKSMDTDERVMYIKSYSRIFMPGLRLGFLIAPKDKLKYISFTKYHTDISTPGLIQRAFEHYLNSDLWEIHTKKLRTIYKKKFQVAYDLLRKIDHLRLFAVPQGGLYFWVQLDKVSSEALFLKTLQKKVGILPGSIFKLDEKSDGWVRLCFADVEIEEIKKGLEILKECVEELYNL</sequence>
<dbReference type="InterPro" id="IPR015422">
    <property type="entry name" value="PyrdxlP-dep_Trfase_small"/>
</dbReference>
<dbReference type="Pfam" id="PF00155">
    <property type="entry name" value="Aminotran_1_2"/>
    <property type="match status" value="1"/>
</dbReference>
<evidence type="ECO:0000256" key="4">
    <source>
        <dbReference type="ARBA" id="ARBA00023125"/>
    </source>
</evidence>
<dbReference type="PROSITE" id="PS50949">
    <property type="entry name" value="HTH_GNTR"/>
    <property type="match status" value="1"/>
</dbReference>
<protein>
    <submittedName>
        <fullName evidence="7">Aminotransferase class I/II-fold pyridoxal phosphate-dependent enzyme</fullName>
    </submittedName>
</protein>
<keyword evidence="7" id="KW-0032">Aminotransferase</keyword>
<dbReference type="InterPro" id="IPR036390">
    <property type="entry name" value="WH_DNA-bd_sf"/>
</dbReference>
<dbReference type="InterPro" id="IPR051446">
    <property type="entry name" value="HTH_trans_reg/aminotransferase"/>
</dbReference>
<keyword evidence="8" id="KW-1185">Reference proteome</keyword>
<dbReference type="EMBL" id="QUAJ01000050">
    <property type="protein sequence ID" value="REI39334.1"/>
    <property type="molecule type" value="Genomic_DNA"/>
</dbReference>
<evidence type="ECO:0000256" key="1">
    <source>
        <dbReference type="ARBA" id="ARBA00005384"/>
    </source>
</evidence>
<dbReference type="Gene3D" id="3.40.640.10">
    <property type="entry name" value="Type I PLP-dependent aspartate aminotransferase-like (Major domain)"/>
    <property type="match status" value="1"/>
</dbReference>
<dbReference type="CDD" id="cd00609">
    <property type="entry name" value="AAT_like"/>
    <property type="match status" value="1"/>
</dbReference>
<dbReference type="SUPFAM" id="SSF46785">
    <property type="entry name" value="Winged helix' DNA-binding domain"/>
    <property type="match status" value="1"/>
</dbReference>
<dbReference type="InterPro" id="IPR036388">
    <property type="entry name" value="WH-like_DNA-bd_sf"/>
</dbReference>
<dbReference type="Proteomes" id="UP000263486">
    <property type="component" value="Unassembled WGS sequence"/>
</dbReference>
<name>A0ABX9KCY7_9FUSO</name>
<dbReference type="InterPro" id="IPR015421">
    <property type="entry name" value="PyrdxlP-dep_Trfase_major"/>
</dbReference>
<dbReference type="Gene3D" id="3.90.1150.10">
    <property type="entry name" value="Aspartate Aminotransferase, domain 1"/>
    <property type="match status" value="1"/>
</dbReference>
<dbReference type="SUPFAM" id="SSF53383">
    <property type="entry name" value="PLP-dependent transferases"/>
    <property type="match status" value="1"/>
</dbReference>
<comment type="caution">
    <text evidence="7">The sequence shown here is derived from an EMBL/GenBank/DDBJ whole genome shotgun (WGS) entry which is preliminary data.</text>
</comment>
<evidence type="ECO:0000256" key="3">
    <source>
        <dbReference type="ARBA" id="ARBA00023015"/>
    </source>
</evidence>
<dbReference type="InterPro" id="IPR004839">
    <property type="entry name" value="Aminotransferase_I/II_large"/>
</dbReference>
<evidence type="ECO:0000259" key="6">
    <source>
        <dbReference type="PROSITE" id="PS50949"/>
    </source>
</evidence>
<dbReference type="GO" id="GO:0008483">
    <property type="term" value="F:transaminase activity"/>
    <property type="evidence" value="ECO:0007669"/>
    <property type="project" value="UniProtKB-KW"/>
</dbReference>
<keyword evidence="3" id="KW-0805">Transcription regulation</keyword>
<accession>A0ABX9KCY7</accession>
<evidence type="ECO:0000313" key="8">
    <source>
        <dbReference type="Proteomes" id="UP000263486"/>
    </source>
</evidence>
<dbReference type="Pfam" id="PF00392">
    <property type="entry name" value="GntR"/>
    <property type="match status" value="1"/>
</dbReference>
<dbReference type="PANTHER" id="PTHR46577:SF1">
    <property type="entry name" value="HTH-TYPE TRANSCRIPTIONAL REGULATORY PROTEIN GABR"/>
    <property type="match status" value="1"/>
</dbReference>
<dbReference type="PANTHER" id="PTHR46577">
    <property type="entry name" value="HTH-TYPE TRANSCRIPTIONAL REGULATORY PROTEIN GABR"/>
    <property type="match status" value="1"/>
</dbReference>
<organism evidence="7 8">
    <name type="scientific">Psychrilyobacter piezotolerans</name>
    <dbReference type="NCBI Taxonomy" id="2293438"/>
    <lineage>
        <taxon>Bacteria</taxon>
        <taxon>Fusobacteriati</taxon>
        <taxon>Fusobacteriota</taxon>
        <taxon>Fusobacteriia</taxon>
        <taxon>Fusobacteriales</taxon>
        <taxon>Fusobacteriaceae</taxon>
        <taxon>Psychrilyobacter</taxon>
    </lineage>
</organism>
<evidence type="ECO:0000313" key="7">
    <source>
        <dbReference type="EMBL" id="REI39334.1"/>
    </source>
</evidence>
<dbReference type="InterPro" id="IPR015424">
    <property type="entry name" value="PyrdxlP-dep_Trfase"/>
</dbReference>
<keyword evidence="7" id="KW-0808">Transferase</keyword>